<proteinExistence type="predicted"/>
<dbReference type="EMBL" id="CM023488">
    <property type="protein sequence ID" value="KAH6924236.1"/>
    <property type="molecule type" value="Genomic_DNA"/>
</dbReference>
<evidence type="ECO:0000313" key="2">
    <source>
        <dbReference type="Proteomes" id="UP000821845"/>
    </source>
</evidence>
<keyword evidence="2" id="KW-1185">Reference proteome</keyword>
<protein>
    <submittedName>
        <fullName evidence="1">Uncharacterized protein</fullName>
    </submittedName>
</protein>
<comment type="caution">
    <text evidence="1">The sequence shown here is derived from an EMBL/GenBank/DDBJ whole genome shotgun (WGS) entry which is preliminary data.</text>
</comment>
<organism evidence="1 2">
    <name type="scientific">Hyalomma asiaticum</name>
    <name type="common">Tick</name>
    <dbReference type="NCBI Taxonomy" id="266040"/>
    <lineage>
        <taxon>Eukaryota</taxon>
        <taxon>Metazoa</taxon>
        <taxon>Ecdysozoa</taxon>
        <taxon>Arthropoda</taxon>
        <taxon>Chelicerata</taxon>
        <taxon>Arachnida</taxon>
        <taxon>Acari</taxon>
        <taxon>Parasitiformes</taxon>
        <taxon>Ixodida</taxon>
        <taxon>Ixodoidea</taxon>
        <taxon>Ixodidae</taxon>
        <taxon>Hyalomminae</taxon>
        <taxon>Hyalomma</taxon>
    </lineage>
</organism>
<gene>
    <name evidence="1" type="ORF">HPB50_014067</name>
</gene>
<reference evidence="1" key="1">
    <citation type="submission" date="2020-05" db="EMBL/GenBank/DDBJ databases">
        <title>Large-scale comparative analyses of tick genomes elucidate their genetic diversity and vector capacities.</title>
        <authorList>
            <person name="Jia N."/>
            <person name="Wang J."/>
            <person name="Shi W."/>
            <person name="Du L."/>
            <person name="Sun Y."/>
            <person name="Zhan W."/>
            <person name="Jiang J."/>
            <person name="Wang Q."/>
            <person name="Zhang B."/>
            <person name="Ji P."/>
            <person name="Sakyi L.B."/>
            <person name="Cui X."/>
            <person name="Yuan T."/>
            <person name="Jiang B."/>
            <person name="Yang W."/>
            <person name="Lam T.T.-Y."/>
            <person name="Chang Q."/>
            <person name="Ding S."/>
            <person name="Wang X."/>
            <person name="Zhu J."/>
            <person name="Ruan X."/>
            <person name="Zhao L."/>
            <person name="Wei J."/>
            <person name="Que T."/>
            <person name="Du C."/>
            <person name="Cheng J."/>
            <person name="Dai P."/>
            <person name="Han X."/>
            <person name="Huang E."/>
            <person name="Gao Y."/>
            <person name="Liu J."/>
            <person name="Shao H."/>
            <person name="Ye R."/>
            <person name="Li L."/>
            <person name="Wei W."/>
            <person name="Wang X."/>
            <person name="Wang C."/>
            <person name="Yang T."/>
            <person name="Huo Q."/>
            <person name="Li W."/>
            <person name="Guo W."/>
            <person name="Chen H."/>
            <person name="Zhou L."/>
            <person name="Ni X."/>
            <person name="Tian J."/>
            <person name="Zhou Y."/>
            <person name="Sheng Y."/>
            <person name="Liu T."/>
            <person name="Pan Y."/>
            <person name="Xia L."/>
            <person name="Li J."/>
            <person name="Zhao F."/>
            <person name="Cao W."/>
        </authorList>
    </citation>
    <scope>NUCLEOTIDE SEQUENCE</scope>
    <source>
        <strain evidence="1">Hyas-2018</strain>
    </source>
</reference>
<dbReference type="Proteomes" id="UP000821845">
    <property type="component" value="Chromosome 8"/>
</dbReference>
<evidence type="ECO:0000313" key="1">
    <source>
        <dbReference type="EMBL" id="KAH6924236.1"/>
    </source>
</evidence>
<accession>A0ACB7RQZ2</accession>
<name>A0ACB7RQZ2_HYAAI</name>
<sequence length="227" mass="23362">MVEAYVAGQVASVAGSSFGTTTFQNKESKRTIVLAGCVVIVLLAVVDGVLLYLWLGAPRQARSRTASALGDHGGNDGAQGDDSEYPLLVASVAGSSFGTTTFQNKESKRTIVLAGCVVIVLLAVVDGVLLYLWLGAPRQARSRTASALGDHGGNDGAQGDDSEYPLLIPERSTATSGLAGSARQPGAHGLTPTWANNLRRPRIPATISTCMPAADAVAPSTRMAGPD</sequence>